<dbReference type="GO" id="GO:0008270">
    <property type="term" value="F:zinc ion binding"/>
    <property type="evidence" value="ECO:0007669"/>
    <property type="project" value="UniProtKB-KW"/>
</dbReference>
<feature type="domain" description="C3H1-type" evidence="3">
    <location>
        <begin position="311"/>
        <end position="338"/>
    </location>
</feature>
<sequence>MPGTINRFQPAPKQLARMNGRPQPRGRIPPSTATTVASRFASPGISVVLTETLSPIPQSRKRGRDPEDNTPQICEEGQPRKKPKDELHTVSTPIVDQPKTTDVTQGVGFSFIEAESKDNDARRKRQQNNDAMRKRAPNSMQQNRDRKAAERAGVPQPKKLTPTVSNRRMEVKNKEQQQSHSTGKDFLFIAQGEKRKPDDELDGDVAGSGPKVPEKKRKASHSSGKEEVQRQLEAKQNILAESPAGVAANQTRNDAIRDKKQHTQSTDHGCESTISETSNRDVETTQKTLDAIKARAAANQARKAALLNETTSAQKVCSHFLRGSCRFGNACRKTHSIRPPPKTNAEIKADLEALKAHKAVPEEGRDRIWYLQELANLRDHPAFDDIRTWCPDDLSTREQVKYWTAIFRKLLDTIDSLHAWDSIDGTRTTTDGLSDLGWRCRDLTRLRTVLAISIDAEASMCSRLRRLARLQVDVNDFSMKLGSGTPFPDEIDELVAQMSMLVLKHAASPLDMKEVNVGVSKVFGSPSFITWLGSRFAKAKPSTPQTDAVGSNRQQEVATTPNHPPPEVKQVQQQQQQARPQTRTRRSHAPANARTVPRRSTPVNRKSLYTQVQQAPTSRRAHTRQLQRINSILQQN</sequence>
<evidence type="ECO:0000256" key="2">
    <source>
        <dbReference type="SAM" id="MobiDB-lite"/>
    </source>
</evidence>
<evidence type="ECO:0000259" key="3">
    <source>
        <dbReference type="PROSITE" id="PS50103"/>
    </source>
</evidence>
<evidence type="ECO:0000256" key="1">
    <source>
        <dbReference type="PROSITE-ProRule" id="PRU00723"/>
    </source>
</evidence>
<feature type="region of interest" description="Disordered" evidence="2">
    <location>
        <begin position="49"/>
        <end position="230"/>
    </location>
</feature>
<keyword evidence="1" id="KW-0862">Zinc</keyword>
<feature type="compositionally biased region" description="Basic and acidic residues" evidence="2">
    <location>
        <begin position="77"/>
        <end position="88"/>
    </location>
</feature>
<dbReference type="Proteomes" id="UP000799770">
    <property type="component" value="Unassembled WGS sequence"/>
</dbReference>
<feature type="compositionally biased region" description="Low complexity" evidence="2">
    <location>
        <begin position="570"/>
        <end position="581"/>
    </location>
</feature>
<keyword evidence="5" id="KW-1185">Reference proteome</keyword>
<protein>
    <recommendedName>
        <fullName evidence="3">C3H1-type domain-containing protein</fullName>
    </recommendedName>
</protein>
<feature type="compositionally biased region" description="Polar residues" evidence="2">
    <location>
        <begin position="542"/>
        <end position="561"/>
    </location>
</feature>
<dbReference type="EMBL" id="ML977319">
    <property type="protein sequence ID" value="KAF2117380.1"/>
    <property type="molecule type" value="Genomic_DNA"/>
</dbReference>
<proteinExistence type="predicted"/>
<feature type="region of interest" description="Disordered" evidence="2">
    <location>
        <begin position="539"/>
        <end position="624"/>
    </location>
</feature>
<dbReference type="AlphaFoldDB" id="A0A6A5ZCZ2"/>
<feature type="compositionally biased region" description="Polar residues" evidence="2">
    <location>
        <begin position="263"/>
        <end position="277"/>
    </location>
</feature>
<feature type="region of interest" description="Disordered" evidence="2">
    <location>
        <begin position="1"/>
        <end position="34"/>
    </location>
</feature>
<feature type="zinc finger region" description="C3H1-type" evidence="1">
    <location>
        <begin position="311"/>
        <end position="338"/>
    </location>
</feature>
<reference evidence="4" key="1">
    <citation type="journal article" date="2020" name="Stud. Mycol.">
        <title>101 Dothideomycetes genomes: a test case for predicting lifestyles and emergence of pathogens.</title>
        <authorList>
            <person name="Haridas S."/>
            <person name="Albert R."/>
            <person name="Binder M."/>
            <person name="Bloem J."/>
            <person name="Labutti K."/>
            <person name="Salamov A."/>
            <person name="Andreopoulos B."/>
            <person name="Baker S."/>
            <person name="Barry K."/>
            <person name="Bills G."/>
            <person name="Bluhm B."/>
            <person name="Cannon C."/>
            <person name="Castanera R."/>
            <person name="Culley D."/>
            <person name="Daum C."/>
            <person name="Ezra D."/>
            <person name="Gonzalez J."/>
            <person name="Henrissat B."/>
            <person name="Kuo A."/>
            <person name="Liang C."/>
            <person name="Lipzen A."/>
            <person name="Lutzoni F."/>
            <person name="Magnuson J."/>
            <person name="Mondo S."/>
            <person name="Nolan M."/>
            <person name="Ohm R."/>
            <person name="Pangilinan J."/>
            <person name="Park H.-J."/>
            <person name="Ramirez L."/>
            <person name="Alfaro M."/>
            <person name="Sun H."/>
            <person name="Tritt A."/>
            <person name="Yoshinaga Y."/>
            <person name="Zwiers L.-H."/>
            <person name="Turgeon B."/>
            <person name="Goodwin S."/>
            <person name="Spatafora J."/>
            <person name="Crous P."/>
            <person name="Grigoriev I."/>
        </authorList>
    </citation>
    <scope>NUCLEOTIDE SEQUENCE</scope>
    <source>
        <strain evidence="4">CBS 627.86</strain>
    </source>
</reference>
<accession>A0A6A5ZCZ2</accession>
<feature type="compositionally biased region" description="Polar residues" evidence="2">
    <location>
        <begin position="601"/>
        <end position="617"/>
    </location>
</feature>
<feature type="region of interest" description="Disordered" evidence="2">
    <location>
        <begin position="257"/>
        <end position="282"/>
    </location>
</feature>
<organism evidence="4 5">
    <name type="scientific">Lophiotrema nucula</name>
    <dbReference type="NCBI Taxonomy" id="690887"/>
    <lineage>
        <taxon>Eukaryota</taxon>
        <taxon>Fungi</taxon>
        <taxon>Dikarya</taxon>
        <taxon>Ascomycota</taxon>
        <taxon>Pezizomycotina</taxon>
        <taxon>Dothideomycetes</taxon>
        <taxon>Pleosporomycetidae</taxon>
        <taxon>Pleosporales</taxon>
        <taxon>Lophiotremataceae</taxon>
        <taxon>Lophiotrema</taxon>
    </lineage>
</organism>
<feature type="compositionally biased region" description="Polar residues" evidence="2">
    <location>
        <begin position="89"/>
        <end position="104"/>
    </location>
</feature>
<dbReference type="PROSITE" id="PS50103">
    <property type="entry name" value="ZF_C3H1"/>
    <property type="match status" value="1"/>
</dbReference>
<keyword evidence="1" id="KW-0863">Zinc-finger</keyword>
<keyword evidence="1" id="KW-0479">Metal-binding</keyword>
<evidence type="ECO:0000313" key="5">
    <source>
        <dbReference type="Proteomes" id="UP000799770"/>
    </source>
</evidence>
<evidence type="ECO:0000313" key="4">
    <source>
        <dbReference type="EMBL" id="KAF2117380.1"/>
    </source>
</evidence>
<feature type="compositionally biased region" description="Basic and acidic residues" evidence="2">
    <location>
        <begin position="167"/>
        <end position="177"/>
    </location>
</feature>
<gene>
    <name evidence="4" type="ORF">BDV96DRAFT_630790</name>
</gene>
<name>A0A6A5ZCZ2_9PLEO</name>
<dbReference type="Gene3D" id="2.30.30.1190">
    <property type="match status" value="1"/>
</dbReference>
<dbReference type="InterPro" id="IPR000571">
    <property type="entry name" value="Znf_CCCH"/>
</dbReference>